<dbReference type="EMBL" id="CAJOBC010064307">
    <property type="protein sequence ID" value="CAF4220725.1"/>
    <property type="molecule type" value="Genomic_DNA"/>
</dbReference>
<dbReference type="SUPFAM" id="SSF48452">
    <property type="entry name" value="TPR-like"/>
    <property type="match status" value="1"/>
</dbReference>
<gene>
    <name evidence="3" type="ORF">GPM918_LOCUS30899</name>
    <name evidence="4" type="ORF">SRO942_LOCUS31531</name>
</gene>
<evidence type="ECO:0000256" key="1">
    <source>
        <dbReference type="SAM" id="Coils"/>
    </source>
</evidence>
<accession>A0A815H800</accession>
<protein>
    <submittedName>
        <fullName evidence="3">Uncharacterized protein</fullName>
    </submittedName>
</protein>
<keyword evidence="1" id="KW-0175">Coiled coil</keyword>
<dbReference type="AlphaFoldDB" id="A0A815H800"/>
<feature type="region of interest" description="Disordered" evidence="2">
    <location>
        <begin position="481"/>
        <end position="508"/>
    </location>
</feature>
<reference evidence="3" key="1">
    <citation type="submission" date="2021-02" db="EMBL/GenBank/DDBJ databases">
        <authorList>
            <person name="Nowell W R."/>
        </authorList>
    </citation>
    <scope>NUCLEOTIDE SEQUENCE</scope>
</reference>
<sequence>MGNEYLNDKDKKKNKKVIDEFTKAIKLDEYFQVNAYYNRGYARIAEYGQDCQTNKNQIDEAINDFKQAKQIINDNFEPMLHIIQQASNSEAISEQVSHKMTLFGIQKNTIELAIGIRNTVDTEIQELKNQQKQENIKKEDIENIQKQIENLEKNKQLREIGIIGHARKKNHNIEIEFLEIEKSLPEDQDINLYKDEIDEYKNNGFRGCFKIKEIKPIDWWSVVYVAALGLAQLVRGAALVVFTLGAGASIGLGFIIEGVGDLITAVKDGIINRDFNWVSYGIQKAISLTVSLVCAGLSGIKDAAKTAVAGVKSIGSVLTTIVKEGWKIAAKAIDTGLAKGITKELVTQLVDYGVSKTLMPAIQDEIMQRIEGPIQNALLENSCVKIMLELDGKNRNSRYESLIRTKAMELLNSDVQKSALLNITVNIAKGIASQKINGLSTLLKAYDMVQALDELTTFLPNFIEKLNEVIDKIYEEQKIDEQKSKNENIPEQQHTVGIQADIWPKSRK</sequence>
<evidence type="ECO:0000313" key="5">
    <source>
        <dbReference type="Proteomes" id="UP000663829"/>
    </source>
</evidence>
<feature type="coiled-coil region" evidence="1">
    <location>
        <begin position="124"/>
        <end position="161"/>
    </location>
</feature>
<dbReference type="InterPro" id="IPR011990">
    <property type="entry name" value="TPR-like_helical_dom_sf"/>
</dbReference>
<keyword evidence="5" id="KW-1185">Reference proteome</keyword>
<organism evidence="3 5">
    <name type="scientific">Didymodactylos carnosus</name>
    <dbReference type="NCBI Taxonomy" id="1234261"/>
    <lineage>
        <taxon>Eukaryota</taxon>
        <taxon>Metazoa</taxon>
        <taxon>Spiralia</taxon>
        <taxon>Gnathifera</taxon>
        <taxon>Rotifera</taxon>
        <taxon>Eurotatoria</taxon>
        <taxon>Bdelloidea</taxon>
        <taxon>Philodinida</taxon>
        <taxon>Philodinidae</taxon>
        <taxon>Didymodactylos</taxon>
    </lineage>
</organism>
<dbReference type="Gene3D" id="1.25.40.10">
    <property type="entry name" value="Tetratricopeptide repeat domain"/>
    <property type="match status" value="1"/>
</dbReference>
<name>A0A815H800_9BILA</name>
<dbReference type="EMBL" id="CAJNOQ010014899">
    <property type="protein sequence ID" value="CAF1350807.1"/>
    <property type="molecule type" value="Genomic_DNA"/>
</dbReference>
<dbReference type="Proteomes" id="UP000681722">
    <property type="component" value="Unassembled WGS sequence"/>
</dbReference>
<evidence type="ECO:0000313" key="3">
    <source>
        <dbReference type="EMBL" id="CAF1350807.1"/>
    </source>
</evidence>
<comment type="caution">
    <text evidence="3">The sequence shown here is derived from an EMBL/GenBank/DDBJ whole genome shotgun (WGS) entry which is preliminary data.</text>
</comment>
<dbReference type="OrthoDB" id="27934at2759"/>
<proteinExistence type="predicted"/>
<dbReference type="Proteomes" id="UP000663829">
    <property type="component" value="Unassembled WGS sequence"/>
</dbReference>
<evidence type="ECO:0000313" key="4">
    <source>
        <dbReference type="EMBL" id="CAF4220725.1"/>
    </source>
</evidence>
<evidence type="ECO:0000256" key="2">
    <source>
        <dbReference type="SAM" id="MobiDB-lite"/>
    </source>
</evidence>